<dbReference type="InterPro" id="IPR036291">
    <property type="entry name" value="NAD(P)-bd_dom_sf"/>
</dbReference>
<dbReference type="PRINTS" id="PR00080">
    <property type="entry name" value="SDRFAMILY"/>
</dbReference>
<keyword evidence="2" id="KW-1185">Reference proteome</keyword>
<dbReference type="PANTHER" id="PTHR43975:SF2">
    <property type="entry name" value="EG:BACR7A4.14 PROTEIN-RELATED"/>
    <property type="match status" value="1"/>
</dbReference>
<dbReference type="PRINTS" id="PR00081">
    <property type="entry name" value="GDHRDH"/>
</dbReference>
<dbReference type="EMBL" id="OC916872">
    <property type="protein sequence ID" value="CAD7645497.1"/>
    <property type="molecule type" value="Genomic_DNA"/>
</dbReference>
<dbReference type="SUPFAM" id="SSF51735">
    <property type="entry name" value="NAD(P)-binding Rossmann-fold domains"/>
    <property type="match status" value="1"/>
</dbReference>
<evidence type="ECO:0000313" key="1">
    <source>
        <dbReference type="EMBL" id="CAD7645497.1"/>
    </source>
</evidence>
<dbReference type="InterPro" id="IPR002347">
    <property type="entry name" value="SDR_fam"/>
</dbReference>
<dbReference type="EMBL" id="CAJPVJ010002047">
    <property type="protein sequence ID" value="CAG2165702.1"/>
    <property type="molecule type" value="Genomic_DNA"/>
</dbReference>
<name>A0A7R9LPI7_9ACAR</name>
<dbReference type="PANTHER" id="PTHR43975">
    <property type="entry name" value="ZGC:101858"/>
    <property type="match status" value="1"/>
</dbReference>
<dbReference type="Proteomes" id="UP000728032">
    <property type="component" value="Unassembled WGS sequence"/>
</dbReference>
<dbReference type="AlphaFoldDB" id="A0A7R9LPI7"/>
<dbReference type="FunFam" id="3.40.50.720:FF:000084">
    <property type="entry name" value="Short-chain dehydrogenase reductase"/>
    <property type="match status" value="1"/>
</dbReference>
<organism evidence="1">
    <name type="scientific">Oppiella nova</name>
    <dbReference type="NCBI Taxonomy" id="334625"/>
    <lineage>
        <taxon>Eukaryota</taxon>
        <taxon>Metazoa</taxon>
        <taxon>Ecdysozoa</taxon>
        <taxon>Arthropoda</taxon>
        <taxon>Chelicerata</taxon>
        <taxon>Arachnida</taxon>
        <taxon>Acari</taxon>
        <taxon>Acariformes</taxon>
        <taxon>Sarcoptiformes</taxon>
        <taxon>Oribatida</taxon>
        <taxon>Brachypylina</taxon>
        <taxon>Oppioidea</taxon>
        <taxon>Oppiidae</taxon>
        <taxon>Oppiella</taxon>
    </lineage>
</organism>
<feature type="non-terminal residue" evidence="1">
    <location>
        <position position="1"/>
    </location>
</feature>
<proteinExistence type="predicted"/>
<accession>A0A7R9LPI7</accession>
<reference evidence="1" key="1">
    <citation type="submission" date="2020-11" db="EMBL/GenBank/DDBJ databases">
        <authorList>
            <person name="Tran Van P."/>
        </authorList>
    </citation>
    <scope>NUCLEOTIDE SEQUENCE</scope>
</reference>
<gene>
    <name evidence="1" type="ORF">ONB1V03_LOCUS5240</name>
</gene>
<protein>
    <submittedName>
        <fullName evidence="1">Uncharacterized protein</fullName>
    </submittedName>
</protein>
<evidence type="ECO:0000313" key="2">
    <source>
        <dbReference type="Proteomes" id="UP000728032"/>
    </source>
</evidence>
<dbReference type="OrthoDB" id="6501405at2759"/>
<dbReference type="Gene3D" id="3.40.50.720">
    <property type="entry name" value="NAD(P)-binding Rossmann-like Domain"/>
    <property type="match status" value="1"/>
</dbReference>
<dbReference type="Pfam" id="PF13561">
    <property type="entry name" value="adh_short_C2"/>
    <property type="match status" value="1"/>
</dbReference>
<sequence length="283" mass="30963">IYLLALIALTNVNAFQSNDIYQDVRDSRNFTGKVVLVTGSSNGIGEQITKLFSALGASVVVTGRKEAEVQKVAKEVQELSPKQLKPLEVVADLTKDEDIERLFNETIKTFNRLDVLVNNAGLYLSANGTDKDFLDVLDKSERIDVRTSLQLIRLSVPYLQKTNGSVVNMGSTYTERSQKSLLAYDLAKQSLTTITNVLAIELGPQGIRLNTVSPSIVQSYDGMDALAKKCAKYAPLGRIAFPIDIAKGVIFLASSDAQFITGHNLVIDGGLKYNLDSDFINRV</sequence>